<dbReference type="PANTHER" id="PTHR30325:SF0">
    <property type="entry name" value="INNER MEMBRANE ABC TRANSPORTER PERMEASE PROTEIN YEJE"/>
    <property type="match status" value="1"/>
</dbReference>
<dbReference type="NCBIfam" id="NF011596">
    <property type="entry name" value="PRK15021.1"/>
    <property type="match status" value="1"/>
</dbReference>
<protein>
    <submittedName>
        <fullName evidence="7">ABC transporter permease</fullName>
    </submittedName>
</protein>
<dbReference type="Pfam" id="PF00528">
    <property type="entry name" value="BPD_transp_1"/>
    <property type="match status" value="1"/>
</dbReference>
<dbReference type="PROSITE" id="PS50928">
    <property type="entry name" value="ABC_TM1"/>
    <property type="match status" value="1"/>
</dbReference>
<dbReference type="RefSeq" id="WP_138771386.1">
    <property type="nucleotide sequence ID" value="NZ_JBHSSX010000010.1"/>
</dbReference>
<sequence length="348" mass="39034">MTGSEPIWRRQWRAFCRNRRGLWSLAVFMVLFVVSLGAELVANDKPILVRYQGELYWPVFQVYPETAFGGLFETEANYRDPFVEELIDKDGWMLWPPIRYSYDTINYELTQPAPAPPSAENWLGTDDQGRDVLARLIYGFRLSVLFGLILTVASSAIGVVVGALQGYYGGWLDLAGQRFLEIWSSMPILYLIIVISSFVVPGFWTLLLIMLLFSWMTLVDLVRAEFLRARNLDYVRAAQALGVRTPVILFRHMLPNAMVATLTYLPFVLNASVILLTSLDFIGFGLPPGSPSLGELLGQGKANLHAPWLGLSAFVTLALMLSLLVFVGEAVRDAFDPRKYHADSGSRP</sequence>
<evidence type="ECO:0000256" key="2">
    <source>
        <dbReference type="ARBA" id="ARBA00022692"/>
    </source>
</evidence>
<keyword evidence="3 5" id="KW-1133">Transmembrane helix</keyword>
<dbReference type="Proteomes" id="UP000739180">
    <property type="component" value="Unassembled WGS sequence"/>
</dbReference>
<evidence type="ECO:0000313" key="7">
    <source>
        <dbReference type="EMBL" id="TMW14146.1"/>
    </source>
</evidence>
<keyword evidence="2 5" id="KW-0812">Transmembrane</keyword>
<evidence type="ECO:0000256" key="5">
    <source>
        <dbReference type="RuleBase" id="RU363032"/>
    </source>
</evidence>
<evidence type="ECO:0000256" key="4">
    <source>
        <dbReference type="ARBA" id="ARBA00023136"/>
    </source>
</evidence>
<gene>
    <name evidence="7" type="ORF">FGS76_04260</name>
</gene>
<feature type="transmembrane region" description="Helical" evidence="5">
    <location>
        <begin position="144"/>
        <end position="168"/>
    </location>
</feature>
<comment type="similarity">
    <text evidence="5">Belongs to the binding-protein-dependent transport system permease family.</text>
</comment>
<evidence type="ECO:0000259" key="6">
    <source>
        <dbReference type="PROSITE" id="PS50928"/>
    </source>
</evidence>
<comment type="caution">
    <text evidence="7">The sequence shown here is derived from an EMBL/GenBank/DDBJ whole genome shotgun (WGS) entry which is preliminary data.</text>
</comment>
<organism evidence="7 8">
    <name type="scientific">Alloalcanivorax gelatiniphagus</name>
    <dbReference type="NCBI Taxonomy" id="1194167"/>
    <lineage>
        <taxon>Bacteria</taxon>
        <taxon>Pseudomonadati</taxon>
        <taxon>Pseudomonadota</taxon>
        <taxon>Gammaproteobacteria</taxon>
        <taxon>Oceanospirillales</taxon>
        <taxon>Alcanivoracaceae</taxon>
        <taxon>Alloalcanivorax</taxon>
    </lineage>
</organism>
<dbReference type="InterPro" id="IPR000515">
    <property type="entry name" value="MetI-like"/>
</dbReference>
<proteinExistence type="inferred from homology"/>
<feature type="transmembrane region" description="Helical" evidence="5">
    <location>
        <begin position="261"/>
        <end position="286"/>
    </location>
</feature>
<dbReference type="InterPro" id="IPR035906">
    <property type="entry name" value="MetI-like_sf"/>
</dbReference>
<feature type="transmembrane region" description="Helical" evidence="5">
    <location>
        <begin position="306"/>
        <end position="331"/>
    </location>
</feature>
<feature type="transmembrane region" description="Helical" evidence="5">
    <location>
        <begin position="188"/>
        <end position="213"/>
    </location>
</feature>
<dbReference type="InterPro" id="IPR025966">
    <property type="entry name" value="OppC_N"/>
</dbReference>
<dbReference type="CDD" id="cd06261">
    <property type="entry name" value="TM_PBP2"/>
    <property type="match status" value="1"/>
</dbReference>
<comment type="subcellular location">
    <subcellularLocation>
        <location evidence="1 5">Cell membrane</location>
        <topology evidence="1 5">Multi-pass membrane protein</topology>
    </subcellularLocation>
</comment>
<dbReference type="SUPFAM" id="SSF161098">
    <property type="entry name" value="MetI-like"/>
    <property type="match status" value="1"/>
</dbReference>
<evidence type="ECO:0000256" key="3">
    <source>
        <dbReference type="ARBA" id="ARBA00022989"/>
    </source>
</evidence>
<feature type="domain" description="ABC transmembrane type-1" evidence="6">
    <location>
        <begin position="140"/>
        <end position="332"/>
    </location>
</feature>
<dbReference type="EMBL" id="VCQT01000019">
    <property type="protein sequence ID" value="TMW14146.1"/>
    <property type="molecule type" value="Genomic_DNA"/>
</dbReference>
<evidence type="ECO:0000313" key="8">
    <source>
        <dbReference type="Proteomes" id="UP000739180"/>
    </source>
</evidence>
<accession>A0ABY2XNU8</accession>
<dbReference type="Pfam" id="PF12911">
    <property type="entry name" value="OppC_N"/>
    <property type="match status" value="1"/>
</dbReference>
<keyword evidence="4 5" id="KW-0472">Membrane</keyword>
<dbReference type="PANTHER" id="PTHR30325">
    <property type="entry name" value="MEMBRANE COMPONENT OF ABC TRANSPORTER"/>
    <property type="match status" value="1"/>
</dbReference>
<keyword evidence="5" id="KW-0813">Transport</keyword>
<dbReference type="Gene3D" id="1.10.3720.10">
    <property type="entry name" value="MetI-like"/>
    <property type="match status" value="1"/>
</dbReference>
<evidence type="ECO:0000256" key="1">
    <source>
        <dbReference type="ARBA" id="ARBA00004651"/>
    </source>
</evidence>
<feature type="transmembrane region" description="Helical" evidence="5">
    <location>
        <begin position="22"/>
        <end position="42"/>
    </location>
</feature>
<reference evidence="7 8" key="1">
    <citation type="submission" date="2019-05" db="EMBL/GenBank/DDBJ databases">
        <title>Genome of Alcanivorax gelatiniphagus, an oil degrading marine bacteria.</title>
        <authorList>
            <person name="Kwon K.K."/>
        </authorList>
    </citation>
    <scope>NUCLEOTIDE SEQUENCE [LARGE SCALE GENOMIC DNA]</scope>
    <source>
        <strain evidence="7 8">MEBiC 08158</strain>
    </source>
</reference>
<name>A0ABY2XNU8_9GAMM</name>
<keyword evidence="8" id="KW-1185">Reference proteome</keyword>